<keyword evidence="2" id="KW-0418">Kinase</keyword>
<name>A0A369BLG3_9BACL</name>
<gene>
    <name evidence="2" type="ORF">DFP94_102211</name>
</gene>
<dbReference type="Proteomes" id="UP000253090">
    <property type="component" value="Unassembled WGS sequence"/>
</dbReference>
<dbReference type="InterPro" id="IPR027417">
    <property type="entry name" value="P-loop_NTPase"/>
</dbReference>
<sequence length="215" mass="24221">MKTRVIAVSGYSGAGKSTVVSQLSKSLNCPALFFDDYASRRDFPNDLNAWLKEGGDPNAVSTPLLQNHLIQLRSGQPIERVKGNGWAKEYGIGHSEKEVMTIMPGPLILIEEPFGGERRELKDLIDFVIYLDLEPEIALARRIHDLIQHLRNDSESLINLLDHFLFDYLYGGIRDMYFETGKKVKANSDLIIDANKNIDGIVLEISEWIVKMQGC</sequence>
<dbReference type="RefSeq" id="WP_114496015.1">
    <property type="nucleotide sequence ID" value="NZ_QPJW01000002.1"/>
</dbReference>
<comment type="caution">
    <text evidence="2">The sequence shown here is derived from an EMBL/GenBank/DDBJ whole genome shotgun (WGS) entry which is preliminary data.</text>
</comment>
<evidence type="ECO:0000259" key="1">
    <source>
        <dbReference type="Pfam" id="PF00485"/>
    </source>
</evidence>
<evidence type="ECO:0000313" key="3">
    <source>
        <dbReference type="Proteomes" id="UP000253090"/>
    </source>
</evidence>
<organism evidence="2 3">
    <name type="scientific">Fontibacillus phaseoli</name>
    <dbReference type="NCBI Taxonomy" id="1416533"/>
    <lineage>
        <taxon>Bacteria</taxon>
        <taxon>Bacillati</taxon>
        <taxon>Bacillota</taxon>
        <taxon>Bacilli</taxon>
        <taxon>Bacillales</taxon>
        <taxon>Paenibacillaceae</taxon>
        <taxon>Fontibacillus</taxon>
    </lineage>
</organism>
<dbReference type="OrthoDB" id="6291705at2"/>
<feature type="domain" description="Phosphoribulokinase/uridine kinase" evidence="1">
    <location>
        <begin position="5"/>
        <end position="144"/>
    </location>
</feature>
<dbReference type="InterPro" id="IPR006083">
    <property type="entry name" value="PRK/URK"/>
</dbReference>
<dbReference type="AlphaFoldDB" id="A0A369BLG3"/>
<keyword evidence="2" id="KW-0808">Transferase</keyword>
<dbReference type="EMBL" id="QPJW01000002">
    <property type="protein sequence ID" value="RCX21458.1"/>
    <property type="molecule type" value="Genomic_DNA"/>
</dbReference>
<accession>A0A369BLG3</accession>
<dbReference type="GO" id="GO:0005524">
    <property type="term" value="F:ATP binding"/>
    <property type="evidence" value="ECO:0007669"/>
    <property type="project" value="InterPro"/>
</dbReference>
<evidence type="ECO:0000313" key="2">
    <source>
        <dbReference type="EMBL" id="RCX21458.1"/>
    </source>
</evidence>
<proteinExistence type="predicted"/>
<protein>
    <submittedName>
        <fullName evidence="2">Uridine kinase</fullName>
    </submittedName>
</protein>
<reference evidence="2 3" key="1">
    <citation type="submission" date="2018-07" db="EMBL/GenBank/DDBJ databases">
        <title>Genomic Encyclopedia of Type Strains, Phase III (KMG-III): the genomes of soil and plant-associated and newly described type strains.</title>
        <authorList>
            <person name="Whitman W."/>
        </authorList>
    </citation>
    <scope>NUCLEOTIDE SEQUENCE [LARGE SCALE GENOMIC DNA]</scope>
    <source>
        <strain evidence="2 3">CECT 8333</strain>
    </source>
</reference>
<dbReference type="SUPFAM" id="SSF52540">
    <property type="entry name" value="P-loop containing nucleoside triphosphate hydrolases"/>
    <property type="match status" value="1"/>
</dbReference>
<dbReference type="Gene3D" id="3.40.50.300">
    <property type="entry name" value="P-loop containing nucleotide triphosphate hydrolases"/>
    <property type="match status" value="1"/>
</dbReference>
<keyword evidence="3" id="KW-1185">Reference proteome</keyword>
<dbReference type="GO" id="GO:0016301">
    <property type="term" value="F:kinase activity"/>
    <property type="evidence" value="ECO:0007669"/>
    <property type="project" value="UniProtKB-KW"/>
</dbReference>
<dbReference type="Pfam" id="PF00485">
    <property type="entry name" value="PRK"/>
    <property type="match status" value="1"/>
</dbReference>